<gene>
    <name evidence="12" type="primary">LOC115223170</name>
</gene>
<dbReference type="Proteomes" id="UP000515154">
    <property type="component" value="Linkage group LG22"/>
</dbReference>
<evidence type="ECO:0000256" key="6">
    <source>
        <dbReference type="ARBA" id="ARBA00023212"/>
    </source>
</evidence>
<evidence type="ECO:0000256" key="5">
    <source>
        <dbReference type="ARBA" id="ARBA00022837"/>
    </source>
</evidence>
<evidence type="ECO:0000256" key="8">
    <source>
        <dbReference type="SAM" id="MobiDB-lite"/>
    </source>
</evidence>
<feature type="domain" description="GAR" evidence="10">
    <location>
        <begin position="3240"/>
        <end position="3312"/>
    </location>
</feature>
<feature type="compositionally biased region" description="Polar residues" evidence="8">
    <location>
        <begin position="3369"/>
        <end position="3409"/>
    </location>
</feature>
<feature type="region of interest" description="Disordered" evidence="8">
    <location>
        <begin position="3340"/>
        <end position="3506"/>
    </location>
</feature>
<keyword evidence="4" id="KW-0677">Repeat</keyword>
<evidence type="ECO:0000313" key="11">
    <source>
        <dbReference type="Proteomes" id="UP000515154"/>
    </source>
</evidence>
<dbReference type="Pfam" id="PF17902">
    <property type="entry name" value="SH3_10"/>
    <property type="match status" value="1"/>
</dbReference>
<dbReference type="PROSITE" id="PS50222">
    <property type="entry name" value="EF_HAND_2"/>
    <property type="match status" value="2"/>
</dbReference>
<keyword evidence="3" id="KW-0597">Phosphoprotein</keyword>
<dbReference type="Gene3D" id="2.30.30.40">
    <property type="entry name" value="SH3 Domains"/>
    <property type="match status" value="1"/>
</dbReference>
<dbReference type="GO" id="GO:1990254">
    <property type="term" value="F:keratin filament binding"/>
    <property type="evidence" value="ECO:0007669"/>
    <property type="project" value="TreeGrafter"/>
</dbReference>
<dbReference type="SUPFAM" id="SSF75399">
    <property type="entry name" value="Plakin repeat"/>
    <property type="match status" value="4"/>
</dbReference>
<keyword evidence="7" id="KW-0175">Coiled coil</keyword>
<keyword evidence="2" id="KW-0963">Cytoplasm</keyword>
<dbReference type="Gene3D" id="1.10.238.10">
    <property type="entry name" value="EF-hand"/>
    <property type="match status" value="1"/>
</dbReference>
<dbReference type="InterPro" id="IPR002048">
    <property type="entry name" value="EF_hand_dom"/>
</dbReference>
<feature type="coiled-coil region" evidence="7">
    <location>
        <begin position="47"/>
        <end position="74"/>
    </location>
</feature>
<dbReference type="SMART" id="SM00250">
    <property type="entry name" value="PLEC"/>
    <property type="match status" value="8"/>
</dbReference>
<evidence type="ECO:0000256" key="7">
    <source>
        <dbReference type="SAM" id="Coils"/>
    </source>
</evidence>
<keyword evidence="5" id="KW-0106">Calcium</keyword>
<feature type="compositionally biased region" description="Low complexity" evidence="8">
    <location>
        <begin position="3459"/>
        <end position="3473"/>
    </location>
</feature>
<keyword evidence="11" id="KW-1185">Reference proteome</keyword>
<dbReference type="Gene3D" id="1.20.58.60">
    <property type="match status" value="15"/>
</dbReference>
<organism evidence="11 12">
    <name type="scientific">Octopus sinensis</name>
    <name type="common">East Asian common octopus</name>
    <dbReference type="NCBI Taxonomy" id="2607531"/>
    <lineage>
        <taxon>Eukaryota</taxon>
        <taxon>Metazoa</taxon>
        <taxon>Spiralia</taxon>
        <taxon>Lophotrochozoa</taxon>
        <taxon>Mollusca</taxon>
        <taxon>Cephalopoda</taxon>
        <taxon>Coleoidea</taxon>
        <taxon>Octopodiformes</taxon>
        <taxon>Octopoda</taxon>
        <taxon>Incirrata</taxon>
        <taxon>Octopodidae</taxon>
        <taxon>Octopus</taxon>
    </lineage>
</organism>
<dbReference type="InterPro" id="IPR001101">
    <property type="entry name" value="Plectin_repeat"/>
</dbReference>
<dbReference type="InterPro" id="IPR036534">
    <property type="entry name" value="GAR_dom_sf"/>
</dbReference>
<reference evidence="12" key="1">
    <citation type="submission" date="2025-08" db="UniProtKB">
        <authorList>
            <consortium name="RefSeq"/>
        </authorList>
    </citation>
    <scope>IDENTIFICATION</scope>
</reference>
<dbReference type="GO" id="GO:0005886">
    <property type="term" value="C:plasma membrane"/>
    <property type="evidence" value="ECO:0007669"/>
    <property type="project" value="UniProtKB-SubCell"/>
</dbReference>
<dbReference type="RefSeq" id="XP_036368171.1">
    <property type="nucleotide sequence ID" value="XM_036512278.1"/>
</dbReference>
<dbReference type="InterPro" id="IPR018159">
    <property type="entry name" value="Spectrin/alpha-actinin"/>
</dbReference>
<dbReference type="GO" id="GO:0005198">
    <property type="term" value="F:structural molecule activity"/>
    <property type="evidence" value="ECO:0007669"/>
    <property type="project" value="TreeGrafter"/>
</dbReference>
<dbReference type="InterPro" id="IPR003108">
    <property type="entry name" value="GAR_dom"/>
</dbReference>
<dbReference type="PANTHER" id="PTHR23169">
    <property type="entry name" value="ENVOPLAKIN"/>
    <property type="match status" value="1"/>
</dbReference>
<dbReference type="InterPro" id="IPR041615">
    <property type="entry name" value="Desmoplakin_SH3"/>
</dbReference>
<comment type="subcellular location">
    <subcellularLocation>
        <location evidence="1">Cytoplasm</location>
        <location evidence="1">Cytoskeleton</location>
    </subcellularLocation>
</comment>
<dbReference type="InterPro" id="IPR035915">
    <property type="entry name" value="Plakin_repeat_sf"/>
</dbReference>
<feature type="compositionally biased region" description="Low complexity" evidence="8">
    <location>
        <begin position="3410"/>
        <end position="3421"/>
    </location>
</feature>
<protein>
    <submittedName>
        <fullName evidence="12">Microtubule-actin cross-linking factor 1 isoform X1</fullName>
    </submittedName>
</protein>
<dbReference type="GO" id="GO:0008017">
    <property type="term" value="F:microtubule binding"/>
    <property type="evidence" value="ECO:0007669"/>
    <property type="project" value="InterPro"/>
</dbReference>
<dbReference type="InterPro" id="IPR011992">
    <property type="entry name" value="EF-hand-dom_pair"/>
</dbReference>
<feature type="compositionally biased region" description="Low complexity" evidence="8">
    <location>
        <begin position="3482"/>
        <end position="3506"/>
    </location>
</feature>
<dbReference type="CDD" id="cd00176">
    <property type="entry name" value="SPEC"/>
    <property type="match status" value="8"/>
</dbReference>
<dbReference type="SMART" id="SM00054">
    <property type="entry name" value="EFh"/>
    <property type="match status" value="2"/>
</dbReference>
<dbReference type="InterPro" id="IPR043197">
    <property type="entry name" value="Plakin"/>
</dbReference>
<dbReference type="SUPFAM" id="SSF47473">
    <property type="entry name" value="EF-hand"/>
    <property type="match status" value="1"/>
</dbReference>
<dbReference type="GO" id="GO:0045110">
    <property type="term" value="P:intermediate filament bundle assembly"/>
    <property type="evidence" value="ECO:0007669"/>
    <property type="project" value="TreeGrafter"/>
</dbReference>
<feature type="coiled-coil region" evidence="7">
    <location>
        <begin position="1272"/>
        <end position="1320"/>
    </location>
</feature>
<dbReference type="InterPro" id="IPR002017">
    <property type="entry name" value="Spectrin_repeat"/>
</dbReference>
<sequence length="3506" mass="399624">MSTSTESRGAFSDVDTFYQAVKRTQQNIEDVPFCHNYIGTQQSLGHLRDIDGHIIEFKEKLDELKKDKNEDVKESLSFEHLVLEDYALQKQRCLEESLYVSDIENMLQTFETEMSSRACYLIKRPKVFESVYRGEDIEVASRLHKDSVYAVRNAWSWAMQVECCLQIHIKNAAVYHQYFYDVQHLLEDMNGFLSWLNCVKMKRKLEIGDPDVMGSHIRNVLNHLLDYQLRTEKLFEQSRQVYPVNARTEPLKHAVKAKVLLCYQHEDILIVKGETCILLENSDPAKWKIRNCRGKEGEVPAILLVIPPPHSEACNEASRLRQQMVVLWRAAQPLLRQHIMTFLSKIAKDTQTKQLQTFSASQKANTMKLLNEAIQIFHGSSFDQDYKNFQKHIAGIRRVLTQTRTNKDQADSSSEASRTWYKAERVVMMYKNLKLYSSNYEETVKSSTEQQQVMLQLTNPPLTYTSKAYFEKAKPIEINQDTSKSSNFTVKAEIYISERFSSSKQTNDRIDKLKSGNGSLTKAYDDDVDGCQLTATKNKENHQMKPFAITGVLDHQNRPISLLKAFTEGILDQVRGTYTNPKTGAVISIPEAISRGLIVVNYKDELGDSKEKAQSNGIGTPANHIDSSSILASGIVDPRTGEVMSIKQAIASGILNMTSGKYINPITKEEMPLLEAVKTGYVQINPSVIEALSEPGVYTQFQLGDVTYVVDNIVDPSTKANISLKRAISDNIIDLNTGTYRNPVDGESIPVSEAVSKGLIAIHPLNPNIDKNNNNTICVKELRVKQERYIAAHTEAVLLNCDNVDSSRPDPNVAIYEKLSKKVDLNLKGIKDPNTSKSLTIDEAYQKGVLNFAKISYDQMDGELIPLPEATAKGVVESNVLKEILSAYEESSVGVLIDKGVFDSETGLVTDVSNGQTVSIHTAVQQEIIHPEMTYFYEVPSNQILSLSGAIENGRYDIITGKYVKAHTHEEMDLKKAAEKGLIRTHIDPEEISKVCESLNHLRHYMNTDIKGVVMPNSNEVVSIDEAVRAGVLDLTKCLYVNETLGEKMPLIKAVKSEKIEVPVALQLFSALNKMSLFQQLMDNKIHPVTGLVSLPNSATTLTIKQATEAGYLQPDHLYFIDQTSGEIATVASYTDEGKFNPENGTFLNNQTGKFCTISQAIEEGLIDASVAPEKYIENAPTLRELIDKRKINPRNSVFVAPEGQEIPLRNAMADGFLTMNSKVRIDQKNGCVTLASNEEVVKALVRVKEKAAWLSEVEKLLVSQTKPSENLEHLKKQQIETKTIHQDLEREQPVVKSTLAEAEEILEAREISKKAEKDQQYQKLRYNTSDLKFRFGAASNEAETRTKKFDDLYEDLEDFYNIVEDLDQWMDTAVEKGHGIKVSQQDLEVQYGMLKKYVEELKAKEGDISALVKLADKFRDDTQEFMNGVDRYRKCVHILPTIKEETEESAMIDDEIEALEGKYRSIVQESERYLAKLAFALKHDKSFQELSNKLNSNYSDIKAKFDGITDGSDATRDSSEAYQLEKVKQLKVNVLNQEKRIRDLQHVGTKLVDELNELNMTPKANSVKDVMEDKKAVHKDLYHAIENKEGVLNSVLSESKNVIKQLDNLGVQLSSIEDELMRNSEICLEKQGLEEQIHEQRRIQADLSTNKTLLENLLKESSDVNGAREKILDLNERIANVETLSERRISDLEEVMGNIEDLEDKIGVMKSWLTSSIGMIQQNGEGPSQNLHMFKSKIDALYAEKKSKEPDINDIKDLVKHIAGKENVSNGCHLKEAAADVQEEWHQLTELLVQKVSVEALTEIESMLKYMDKAENEINTAESVSSDPDTLTVQLRDHQVFHDDLNMKRNCVKDIINKCNLMLRETTNTQTEAIKSRLDSIQTQADIVCQLSLDRLQHLESALPLASHFSENQAEISAWLEEMEAELKTQNTSGENLDQVKKQLDNLKVTQKIIEDHKPFVEDLKDTGMELMEFCGDDDSDDLQNKLLSIITKYDNLKLQARQKAQKLMEQRKAMTQEVSDTLENLLEDLAEMDQTINNVDPIPATPDKLYEEIEDNKMIMERLQKHQSNVENAQQSVVRLINQGVEDQAEIEEMNAKVGEIVRLAQSVSSAALERDRQLNQVVQVSSKFYDKCNEVKTTIKDLRDNLYSQEPPGIDPPTIKEQQKELLDIRQTQENTVIQTAECRKVGSKLSSMCGDPGKIEVQKQLEDIDNVAEDLNDVAYEREEELNAALGYAQKFQVTIDAIRSWLPVSQKKLSVMKVPSTDKAALRSQIEELKLFKMQTHPHVADVDILNQHMTALNDLSPVAAEYLVKPVSDINEQWNELIKGIADREEEQSNLNETQVKVGEIDHAIENVLGSLTGIKTDIDTLDEVIGDPKCIETQLKKLQLIQDDVKNQSLTTSKLKNAVDNLISRSGDADSPLQHKTNQVSKLLREVEIKTKDQENKLQETLRYVKKFSGDVDDMLHWITDLRMELKSQPPFGALPETARGQLDNFIKRCEELEIKEDCVKSLQINGQDMMDRCQPENIFQLSEKLKKLRERWYETKNRTLRRRDKMKEHLQHVEEFHTTLKKFSDWLNSAETLMRGFKFPSKIVEKVCEQIKEHADFKKDVQSYTEWMQKLDRTGTYLKYFGRKQDTIYIKNLLVGIRLRWKKLLRRTDERERLLQQSYHEDRRFEESWKDLCDWLDSSEDMLTSFLTPQLQAASMTQVGKMKDEMDELKPKPVDMETRISQLLHVKLFQHQLAAKHSLYYSTTRLGRNLKDRCTKSDQDRDILQAMLDQLKNKWNLVRSVVSKSQNKLDEALLTSGRVSDALNSLQEWLSKAEAMLSKDECILGDYDTVNLLIEQHKSVQQELEAREQTLEALKSAGSIPEQHIEDLVFLWKRINLLSESREARLKEALTLADEFQDVVQVMREFLPTVESELKFRPLPDDELSIIHLIERHEKFQERLRNHQDTVDKIKVLAERILKHCHPNAVRFVKYYLTITQTRWDQLIQRSHSRAQRLQDALKSIQGNAALLEELLAWLTDCQVLLATKEKDPIPEDIQVVETLLKEHQDLHEEITSKNADADRLTKIVTSESKLSQGRHYGSNWRLNEIDGHNPRVIALQNKWRTVWRMSVDRKKKLQDALETLMELESFKNFDFDLWRQRYLSWIQEKKLRITDFFRRQDKDCDGALTRKEFVEGMIQTKFPTNKTELNAVFDIFDPNHTGKIVYRNFIAALKPDRHKQARLKTGKRQATDSEMIHDEVERQISQCQCRHQFKAERIQDGQYRFGENLKLKLVRFLNSCVMVRVGGGWVTLDEFLETNDPCRAKNRTNTELREQFVLADGVSQTRAAFRSKTPDPTMYKKRGSDAAGSYGSPSLRRSKVGSSMINLSAAGNNSPYDHSDVGSNGNLSRSKRLSTSSHNLSTTKSSRTPKSPGLQTGNSRPKTPTMNSSNSKLSTPGTTPVRPSSTTPARPNSTTPNTSRSTTPVAQRMGAQRRLPSTPKSSTPKTPLRPRTPTAHR</sequence>
<dbReference type="GO" id="GO:0030054">
    <property type="term" value="C:cell junction"/>
    <property type="evidence" value="ECO:0007669"/>
    <property type="project" value="TreeGrafter"/>
</dbReference>
<proteinExistence type="predicted"/>
<accession>A0A7E6FKB3</accession>
<dbReference type="PROSITE" id="PS00018">
    <property type="entry name" value="EF_HAND_1"/>
    <property type="match status" value="2"/>
</dbReference>
<evidence type="ECO:0000256" key="2">
    <source>
        <dbReference type="ARBA" id="ARBA00022490"/>
    </source>
</evidence>
<feature type="domain" description="EF-hand" evidence="9">
    <location>
        <begin position="3157"/>
        <end position="3192"/>
    </location>
</feature>
<name>A0A7E6FKB3_9MOLL</name>
<feature type="compositionally biased region" description="Polar residues" evidence="8">
    <location>
        <begin position="3422"/>
        <end position="3458"/>
    </location>
</feature>
<keyword evidence="6" id="KW-0206">Cytoskeleton</keyword>
<dbReference type="InterPro" id="IPR018247">
    <property type="entry name" value="EF_Hand_1_Ca_BS"/>
</dbReference>
<dbReference type="GO" id="GO:0005509">
    <property type="term" value="F:calcium ion binding"/>
    <property type="evidence" value="ECO:0007669"/>
    <property type="project" value="InterPro"/>
</dbReference>
<dbReference type="PROSITE" id="PS51460">
    <property type="entry name" value="GAR"/>
    <property type="match status" value="1"/>
</dbReference>
<dbReference type="GO" id="GO:0042995">
    <property type="term" value="C:cell projection"/>
    <property type="evidence" value="ECO:0007669"/>
    <property type="project" value="UniProtKB-SubCell"/>
</dbReference>
<dbReference type="CDD" id="cd00051">
    <property type="entry name" value="EFh"/>
    <property type="match status" value="1"/>
</dbReference>
<dbReference type="SMART" id="SM00150">
    <property type="entry name" value="SPEC"/>
    <property type="match status" value="14"/>
</dbReference>
<dbReference type="GO" id="GO:0045095">
    <property type="term" value="C:keratin filament"/>
    <property type="evidence" value="ECO:0007669"/>
    <property type="project" value="TreeGrafter"/>
</dbReference>
<evidence type="ECO:0000256" key="1">
    <source>
        <dbReference type="ARBA" id="ARBA00004245"/>
    </source>
</evidence>
<dbReference type="GO" id="GO:0042060">
    <property type="term" value="P:wound healing"/>
    <property type="evidence" value="ECO:0007669"/>
    <property type="project" value="TreeGrafter"/>
</dbReference>
<evidence type="ECO:0000256" key="3">
    <source>
        <dbReference type="ARBA" id="ARBA00022553"/>
    </source>
</evidence>
<dbReference type="Pfam" id="PF00435">
    <property type="entry name" value="Spectrin"/>
    <property type="match status" value="7"/>
</dbReference>
<dbReference type="KEGG" id="osn:115223170"/>
<dbReference type="Gene3D" id="3.90.1290.10">
    <property type="entry name" value="Plakin repeat"/>
    <property type="match status" value="3"/>
</dbReference>
<feature type="domain" description="EF-hand" evidence="9">
    <location>
        <begin position="3193"/>
        <end position="3228"/>
    </location>
</feature>
<dbReference type="Pfam" id="PF02187">
    <property type="entry name" value="GAS2"/>
    <property type="match status" value="1"/>
</dbReference>
<dbReference type="Gene3D" id="3.30.920.20">
    <property type="entry name" value="Gas2-like domain"/>
    <property type="match status" value="1"/>
</dbReference>
<dbReference type="SMART" id="SM00243">
    <property type="entry name" value="GAS2"/>
    <property type="match status" value="1"/>
</dbReference>
<evidence type="ECO:0000256" key="4">
    <source>
        <dbReference type="ARBA" id="ARBA00022737"/>
    </source>
</evidence>
<dbReference type="GO" id="GO:0005737">
    <property type="term" value="C:cytoplasm"/>
    <property type="evidence" value="ECO:0007669"/>
    <property type="project" value="TreeGrafter"/>
</dbReference>
<evidence type="ECO:0000259" key="9">
    <source>
        <dbReference type="PROSITE" id="PS50222"/>
    </source>
</evidence>
<dbReference type="SUPFAM" id="SSF143575">
    <property type="entry name" value="GAS2 domain-like"/>
    <property type="match status" value="1"/>
</dbReference>
<dbReference type="SUPFAM" id="SSF46966">
    <property type="entry name" value="Spectrin repeat"/>
    <property type="match status" value="12"/>
</dbReference>
<evidence type="ECO:0000259" key="10">
    <source>
        <dbReference type="PROSITE" id="PS51460"/>
    </source>
</evidence>
<evidence type="ECO:0000313" key="12">
    <source>
        <dbReference type="RefSeq" id="XP_036368171.1"/>
    </source>
</evidence>
<dbReference type="PANTHER" id="PTHR23169:SF23">
    <property type="entry name" value="SHORT STOP, ISOFORM H"/>
    <property type="match status" value="1"/>
</dbReference>
<feature type="coiled-coil region" evidence="7">
    <location>
        <begin position="1992"/>
        <end position="2085"/>
    </location>
</feature>